<feature type="compositionally biased region" description="Low complexity" evidence="5">
    <location>
        <begin position="343"/>
        <end position="354"/>
    </location>
</feature>
<evidence type="ECO:0000256" key="1">
    <source>
        <dbReference type="ARBA" id="ARBA00004604"/>
    </source>
</evidence>
<keyword evidence="3" id="KW-0597">Phosphoprotein</keyword>
<evidence type="ECO:0000256" key="4">
    <source>
        <dbReference type="ARBA" id="ARBA00023242"/>
    </source>
</evidence>
<dbReference type="Pfam" id="PF04615">
    <property type="entry name" value="Utp14"/>
    <property type="match status" value="2"/>
</dbReference>
<dbReference type="AlphaFoldDB" id="A0A0R3U876"/>
<dbReference type="InterPro" id="IPR006709">
    <property type="entry name" value="SSU_processome_Utp14"/>
</dbReference>
<feature type="region of interest" description="Disordered" evidence="5">
    <location>
        <begin position="223"/>
        <end position="354"/>
    </location>
</feature>
<evidence type="ECO:0000313" key="6">
    <source>
        <dbReference type="EMBL" id="VDD77062.1"/>
    </source>
</evidence>
<dbReference type="PANTHER" id="PTHR14150">
    <property type="entry name" value="U3 SMALL NUCLEOLAR RNA-ASSOCIATED PROTEIN 14"/>
    <property type="match status" value="1"/>
</dbReference>
<feature type="compositionally biased region" description="Basic and acidic residues" evidence="5">
    <location>
        <begin position="407"/>
        <end position="420"/>
    </location>
</feature>
<keyword evidence="7" id="KW-1185">Reference proteome</keyword>
<evidence type="ECO:0000256" key="2">
    <source>
        <dbReference type="ARBA" id="ARBA00007774"/>
    </source>
</evidence>
<feature type="compositionally biased region" description="Acidic residues" evidence="5">
    <location>
        <begin position="286"/>
        <end position="308"/>
    </location>
</feature>
<dbReference type="GO" id="GO:0006364">
    <property type="term" value="P:rRNA processing"/>
    <property type="evidence" value="ECO:0007669"/>
    <property type="project" value="InterPro"/>
</dbReference>
<sequence length="549" mass="62357">MSNFPALPDASAWGLLNLKTGSKGKQAKSLKRLHQEASPIDPPDDLRDAKKSRRVQFNLDREKLGLWKGPVHNNRLADQLIFPLNSNAIQFSNSDEAKQAKHEKSLNAIKADCKNLEGRLFNALYQNATPMESNFDKERDEQIKLVRKMSMKVADQMKHRLREVALLRKAKLQKRIKSKSYHRRAKRRNMKEFEKDIALLRQNNPQAFAERLLEAERVRAKERASLRHKTGGKFAKMQRLRAKYDKESRDAVAQMHDQAHHLTKRRQNCDTDSESALSEVDLSSSESEDDDAESNADDVEMDERVEEESLPRLSDWWAKVENQPRESNTAAKDNSVGGPENATPTTTTLLSTQTSDELLQKVSDTQATGESGIGGFDPSDENFSALQEAVGDVGSVEPAMAGFEQEKKAVEDEEAPKDLDPFLPGWNRWSGPGTEAIDEQLRKKHLIKAPRVKRKDRGRTKVIIRERVNTELKKHLVKRIPFPYARPEQFEEAMAQPISREWTTEAAHLQLTKPKVILKAGHVIKPINRDVALLREKDALRLITGSKKV</sequence>
<dbReference type="EMBL" id="UXSR01000614">
    <property type="protein sequence ID" value="VDD77062.1"/>
    <property type="molecule type" value="Genomic_DNA"/>
</dbReference>
<comment type="similarity">
    <text evidence="2">Belongs to the UTP14 family.</text>
</comment>
<evidence type="ECO:0000313" key="8">
    <source>
        <dbReference type="WBParaSite" id="MCU_010154-RB"/>
    </source>
</evidence>
<dbReference type="WBParaSite" id="MCU_010154-RB">
    <property type="protein sequence ID" value="MCU_010154-RB"/>
    <property type="gene ID" value="MCU_010154"/>
</dbReference>
<keyword evidence="4" id="KW-0539">Nucleus</keyword>
<evidence type="ECO:0000313" key="7">
    <source>
        <dbReference type="Proteomes" id="UP000267029"/>
    </source>
</evidence>
<dbReference type="OrthoDB" id="277439at2759"/>
<comment type="subcellular location">
    <subcellularLocation>
        <location evidence="1">Nucleus</location>
        <location evidence="1">Nucleolus</location>
    </subcellularLocation>
</comment>
<gene>
    <name evidence="6" type="ORF">MCOS_LOCUS3065</name>
</gene>
<feature type="region of interest" description="Disordered" evidence="5">
    <location>
        <begin position="24"/>
        <end position="49"/>
    </location>
</feature>
<accession>A0A0R3U876</accession>
<protein>
    <submittedName>
        <fullName evidence="8">U3 small nucleolar RNA-associated protein 14 A</fullName>
    </submittedName>
</protein>
<evidence type="ECO:0000256" key="5">
    <source>
        <dbReference type="SAM" id="MobiDB-lite"/>
    </source>
</evidence>
<dbReference type="GO" id="GO:0032040">
    <property type="term" value="C:small-subunit processome"/>
    <property type="evidence" value="ECO:0007669"/>
    <property type="project" value="InterPro"/>
</dbReference>
<name>A0A0R3U876_MESCO</name>
<evidence type="ECO:0000256" key="3">
    <source>
        <dbReference type="ARBA" id="ARBA00022553"/>
    </source>
</evidence>
<feature type="compositionally biased region" description="Low complexity" evidence="5">
    <location>
        <begin position="274"/>
        <end position="285"/>
    </location>
</feature>
<organism evidence="8">
    <name type="scientific">Mesocestoides corti</name>
    <name type="common">Flatworm</name>
    <dbReference type="NCBI Taxonomy" id="53468"/>
    <lineage>
        <taxon>Eukaryota</taxon>
        <taxon>Metazoa</taxon>
        <taxon>Spiralia</taxon>
        <taxon>Lophotrochozoa</taxon>
        <taxon>Platyhelminthes</taxon>
        <taxon>Cestoda</taxon>
        <taxon>Eucestoda</taxon>
        <taxon>Cyclophyllidea</taxon>
        <taxon>Mesocestoididae</taxon>
        <taxon>Mesocestoides</taxon>
    </lineage>
</organism>
<reference evidence="6 7" key="1">
    <citation type="submission" date="2018-10" db="EMBL/GenBank/DDBJ databases">
        <authorList>
            <consortium name="Pathogen Informatics"/>
        </authorList>
    </citation>
    <scope>NUCLEOTIDE SEQUENCE [LARGE SCALE GENOMIC DNA]</scope>
</reference>
<reference evidence="8" key="2">
    <citation type="submission" date="2019-11" db="UniProtKB">
        <authorList>
            <consortium name="WormBaseParasite"/>
        </authorList>
    </citation>
    <scope>IDENTIFICATION</scope>
</reference>
<dbReference type="Proteomes" id="UP000267029">
    <property type="component" value="Unassembled WGS sequence"/>
</dbReference>
<feature type="compositionally biased region" description="Basic residues" evidence="5">
    <location>
        <begin position="226"/>
        <end position="241"/>
    </location>
</feature>
<feature type="region of interest" description="Disordered" evidence="5">
    <location>
        <begin position="407"/>
        <end position="428"/>
    </location>
</feature>
<proteinExistence type="inferred from homology"/>
<dbReference type="STRING" id="53468.A0A0R3U876"/>
<dbReference type="PANTHER" id="PTHR14150:SF12">
    <property type="entry name" value="U3 SMALL NUCLEOLAR RNA-ASSOCIATED PROTEIN 14 HOMOLOG A"/>
    <property type="match status" value="1"/>
</dbReference>